<gene>
    <name evidence="3" type="ORF">A3G00_02440</name>
</gene>
<reference evidence="3 4" key="1">
    <citation type="journal article" date="2016" name="Nat. Commun.">
        <title>Thousands of microbial genomes shed light on interconnected biogeochemical processes in an aquifer system.</title>
        <authorList>
            <person name="Anantharaman K."/>
            <person name="Brown C.T."/>
            <person name="Hug L.A."/>
            <person name="Sharon I."/>
            <person name="Castelle C.J."/>
            <person name="Probst A.J."/>
            <person name="Thomas B.C."/>
            <person name="Singh A."/>
            <person name="Wilkins M.J."/>
            <person name="Karaoz U."/>
            <person name="Brodie E.L."/>
            <person name="Williams K.H."/>
            <person name="Hubbard S.S."/>
            <person name="Banfield J.F."/>
        </authorList>
    </citation>
    <scope>NUCLEOTIDE SEQUENCE [LARGE SCALE GENOMIC DNA]</scope>
</reference>
<sequence length="349" mass="38908">MNELATDLDEILEKTSGLWEELRGQRVFITGGTGFFGCWLLESFAWINEKLALNASAVVLTRDYEAFKMKAPHLASNPSIKFHIGDIRNFEFPDGDFSHVIHAAATSAIATYNNENPRVKYDTVVEGTRHALNFAVECRAKKFLYTSSGAVYGKPPAEMTHIPEDYNGAPDSTAVKSAWGESKRAAEFLCAYYANRYDLEIKTARCFSFIGPYLPLDIHYAIGNFIRDASRGGPVRVNGDGTPRRSYLYASDLMIWLWTIFFKGVSGRPYNVGSEDDVTIAELAHIVVSCLQSYSEVKIAKLPAPNTTEERYVPSTGRARMELGLRQTVGLEEAIKRTAGLFKKINKTV</sequence>
<comment type="similarity">
    <text evidence="1">Belongs to the NAD(P)-dependent epimerase/dehydratase family.</text>
</comment>
<dbReference type="AlphaFoldDB" id="A0A1F6MRL6"/>
<dbReference type="Gene3D" id="3.40.50.720">
    <property type="entry name" value="NAD(P)-binding Rossmann-like Domain"/>
    <property type="match status" value="1"/>
</dbReference>
<name>A0A1F6MRL6_9BACT</name>
<dbReference type="Proteomes" id="UP000178347">
    <property type="component" value="Unassembled WGS sequence"/>
</dbReference>
<evidence type="ECO:0000313" key="3">
    <source>
        <dbReference type="EMBL" id="OGH74291.1"/>
    </source>
</evidence>
<evidence type="ECO:0000313" key="4">
    <source>
        <dbReference type="Proteomes" id="UP000178347"/>
    </source>
</evidence>
<evidence type="ECO:0000259" key="2">
    <source>
        <dbReference type="Pfam" id="PF01370"/>
    </source>
</evidence>
<dbReference type="STRING" id="1798692.A3G00_02440"/>
<dbReference type="EMBL" id="MFQN01000019">
    <property type="protein sequence ID" value="OGH74291.1"/>
    <property type="molecule type" value="Genomic_DNA"/>
</dbReference>
<evidence type="ECO:0000256" key="1">
    <source>
        <dbReference type="ARBA" id="ARBA00007637"/>
    </source>
</evidence>
<dbReference type="InterPro" id="IPR001509">
    <property type="entry name" value="Epimerase_deHydtase"/>
</dbReference>
<dbReference type="SUPFAM" id="SSF51735">
    <property type="entry name" value="NAD(P)-binding Rossmann-fold domains"/>
    <property type="match status" value="1"/>
</dbReference>
<organism evidence="3 4">
    <name type="scientific">Candidatus Magasanikbacteria bacterium RIFCSPLOWO2_12_FULL_43_12</name>
    <dbReference type="NCBI Taxonomy" id="1798692"/>
    <lineage>
        <taxon>Bacteria</taxon>
        <taxon>Candidatus Magasanikiibacteriota</taxon>
    </lineage>
</organism>
<dbReference type="PANTHER" id="PTHR43000">
    <property type="entry name" value="DTDP-D-GLUCOSE 4,6-DEHYDRATASE-RELATED"/>
    <property type="match status" value="1"/>
</dbReference>
<proteinExistence type="inferred from homology"/>
<accession>A0A1F6MRL6</accession>
<protein>
    <submittedName>
        <fullName evidence="3">Epimerase</fullName>
    </submittedName>
</protein>
<dbReference type="Pfam" id="PF01370">
    <property type="entry name" value="Epimerase"/>
    <property type="match status" value="1"/>
</dbReference>
<dbReference type="InterPro" id="IPR036291">
    <property type="entry name" value="NAD(P)-bd_dom_sf"/>
</dbReference>
<feature type="domain" description="NAD-dependent epimerase/dehydratase" evidence="2">
    <location>
        <begin position="27"/>
        <end position="273"/>
    </location>
</feature>
<comment type="caution">
    <text evidence="3">The sequence shown here is derived from an EMBL/GenBank/DDBJ whole genome shotgun (WGS) entry which is preliminary data.</text>
</comment>